<sequence>MDIKQIGRAHILILANQIGDLQVLLGAISAAAHSSFSLDRN</sequence>
<protein>
    <submittedName>
        <fullName evidence="1">DUF2783 domain-containing protein</fullName>
    </submittedName>
</protein>
<dbReference type="EMBL" id="CP150951">
    <property type="protein sequence ID" value="XFO63033.1"/>
    <property type="molecule type" value="Genomic_DNA"/>
</dbReference>
<dbReference type="Proteomes" id="UP001440612">
    <property type="component" value="Chromosome"/>
</dbReference>
<dbReference type="RefSeq" id="WP_373636760.1">
    <property type="nucleotide sequence ID" value="NZ_CP150951.2"/>
</dbReference>
<accession>A0ABZ3IDU5</accession>
<dbReference type="InterPro" id="IPR021233">
    <property type="entry name" value="DUF2783"/>
</dbReference>
<gene>
    <name evidence="1" type="ORF">AABB29_20515</name>
</gene>
<organism evidence="1 2">
    <name type="scientific">Yoonia phaeophyticola</name>
    <dbReference type="NCBI Taxonomy" id="3137369"/>
    <lineage>
        <taxon>Bacteria</taxon>
        <taxon>Pseudomonadati</taxon>
        <taxon>Pseudomonadota</taxon>
        <taxon>Alphaproteobacteria</taxon>
        <taxon>Rhodobacterales</taxon>
        <taxon>Paracoccaceae</taxon>
        <taxon>Yoonia</taxon>
    </lineage>
</organism>
<evidence type="ECO:0000313" key="1">
    <source>
        <dbReference type="EMBL" id="XFO63033.1"/>
    </source>
</evidence>
<evidence type="ECO:0000313" key="2">
    <source>
        <dbReference type="Proteomes" id="UP001440612"/>
    </source>
</evidence>
<proteinExistence type="predicted"/>
<reference evidence="2" key="1">
    <citation type="submission" date="2024-04" db="EMBL/GenBank/DDBJ databases">
        <title>Phylogenomic analyses of a clade within the roseobacter group suggest taxonomic reassignments of species of the genera Aestuariivita, Citreicella, Loktanella, Nautella, Pelagibaca, Ruegeria, Thalassobius, Thiobacimonas and Tropicibacter, and the proposal o.</title>
        <authorList>
            <person name="Jeon C.O."/>
        </authorList>
    </citation>
    <scope>NUCLEOTIDE SEQUENCE [LARGE SCALE GENOMIC DNA]</scope>
    <source>
        <strain evidence="2">BS5-3</strain>
    </source>
</reference>
<keyword evidence="2" id="KW-1185">Reference proteome</keyword>
<dbReference type="Pfam" id="PF10932">
    <property type="entry name" value="DUF2783"/>
    <property type="match status" value="1"/>
</dbReference>
<name>A0ABZ3IDU5_9RHOB</name>